<name>A0A016UP21_9BILA</name>
<reference evidence="2" key="1">
    <citation type="journal article" date="2015" name="Nat. Genet.">
        <title>The genome and transcriptome of the zoonotic hookworm Ancylostoma ceylanicum identify infection-specific gene families.</title>
        <authorList>
            <person name="Schwarz E.M."/>
            <person name="Hu Y."/>
            <person name="Antoshechkin I."/>
            <person name="Miller M.M."/>
            <person name="Sternberg P.W."/>
            <person name="Aroian R.V."/>
        </authorList>
    </citation>
    <scope>NUCLEOTIDE SEQUENCE</scope>
    <source>
        <strain evidence="2">HY135</strain>
    </source>
</reference>
<keyword evidence="2" id="KW-1185">Reference proteome</keyword>
<protein>
    <submittedName>
        <fullName evidence="1">Uncharacterized protein</fullName>
    </submittedName>
</protein>
<proteinExistence type="predicted"/>
<gene>
    <name evidence="1" type="primary">Acey_s0031.g2293</name>
    <name evidence="1" type="ORF">Y032_0031g2293</name>
</gene>
<sequence length="247" mass="27466">MDNPGTLLCAPDLEQKCLYPLDLEQFRLSGSSSLASTIASQAGDAAAGNNGAGRPIRVSESLNLTKLVVFLLYDLIFTTNDQSENFVALTLDTLTKRSIIISDLRVTVNIIISSEKAKRLNVILSRLPKDLQVSLMLRSSKKKYKDEVNKTKQQMKKHLELQKAAAKKWGYAQLLSKVEAIDTDMSISDSQADNLEQKLIKTLTPTQLQYFDEMRLAKKGKKGRKAGKACETSISLTIFSVCVFIFR</sequence>
<evidence type="ECO:0000313" key="2">
    <source>
        <dbReference type="Proteomes" id="UP000024635"/>
    </source>
</evidence>
<evidence type="ECO:0000313" key="1">
    <source>
        <dbReference type="EMBL" id="EYC17139.1"/>
    </source>
</evidence>
<accession>A0A016UP21</accession>
<dbReference type="Proteomes" id="UP000024635">
    <property type="component" value="Unassembled WGS sequence"/>
</dbReference>
<comment type="caution">
    <text evidence="1">The sequence shown here is derived from an EMBL/GenBank/DDBJ whole genome shotgun (WGS) entry which is preliminary data.</text>
</comment>
<dbReference type="AlphaFoldDB" id="A0A016UP21"/>
<organism evidence="1 2">
    <name type="scientific">Ancylostoma ceylanicum</name>
    <dbReference type="NCBI Taxonomy" id="53326"/>
    <lineage>
        <taxon>Eukaryota</taxon>
        <taxon>Metazoa</taxon>
        <taxon>Ecdysozoa</taxon>
        <taxon>Nematoda</taxon>
        <taxon>Chromadorea</taxon>
        <taxon>Rhabditida</taxon>
        <taxon>Rhabditina</taxon>
        <taxon>Rhabditomorpha</taxon>
        <taxon>Strongyloidea</taxon>
        <taxon>Ancylostomatidae</taxon>
        <taxon>Ancylostomatinae</taxon>
        <taxon>Ancylostoma</taxon>
    </lineage>
</organism>
<dbReference type="EMBL" id="JARK01001367">
    <property type="protein sequence ID" value="EYC17139.1"/>
    <property type="molecule type" value="Genomic_DNA"/>
</dbReference>